<keyword evidence="2" id="KW-1185">Reference proteome</keyword>
<proteinExistence type="predicted"/>
<evidence type="ECO:0000313" key="1">
    <source>
        <dbReference type="EMBL" id="OCQ53124.1"/>
    </source>
</evidence>
<reference evidence="1 2" key="1">
    <citation type="submission" date="2015-12" db="EMBL/GenBank/DDBJ databases">
        <title>Genome comparisons provide insights into the role of secondary metabolites in the pathogenic phase of the Photorhabdus life cycle.</title>
        <authorList>
            <person name="Tobias N.J."/>
            <person name="Mishra B."/>
            <person name="Gupta D.K."/>
            <person name="Thines M."/>
            <person name="Stinear T.P."/>
            <person name="Bode H.B."/>
        </authorList>
    </citation>
    <scope>NUCLEOTIDE SEQUENCE [LARGE SCALE GENOMIC DNA]</scope>
    <source>
        <strain evidence="1 2">PB68.1</strain>
    </source>
</reference>
<gene>
    <name evidence="1" type="ORF">Ppb6_01669</name>
</gene>
<protein>
    <submittedName>
        <fullName evidence="1">Uncharacterized protein</fullName>
    </submittedName>
</protein>
<name>A0A1C0U5C3_9GAMM</name>
<sequence length="43" mass="4808">MQILSLLTEISVQSVPLEAVIGRKVKSGRLPRLAILIRHLDKD</sequence>
<accession>A0A1C0U5C3</accession>
<dbReference type="EMBL" id="LOMY01000057">
    <property type="protein sequence ID" value="OCQ53124.1"/>
    <property type="molecule type" value="Genomic_DNA"/>
</dbReference>
<comment type="caution">
    <text evidence="1">The sequence shown here is derived from an EMBL/GenBank/DDBJ whole genome shotgun (WGS) entry which is preliminary data.</text>
</comment>
<dbReference type="AlphaFoldDB" id="A0A1C0U5C3"/>
<dbReference type="Proteomes" id="UP000093476">
    <property type="component" value="Unassembled WGS sequence"/>
</dbReference>
<dbReference type="RefSeq" id="WP_274533207.1">
    <property type="nucleotide sequence ID" value="NZ_CAWMQZ010000057.1"/>
</dbReference>
<dbReference type="PATRIC" id="fig|286156.4.peg.1903"/>
<organism evidence="1 2">
    <name type="scientific">Photorhabdus australis subsp. thailandensis</name>
    <dbReference type="NCBI Taxonomy" id="2805096"/>
    <lineage>
        <taxon>Bacteria</taxon>
        <taxon>Pseudomonadati</taxon>
        <taxon>Pseudomonadota</taxon>
        <taxon>Gammaproteobacteria</taxon>
        <taxon>Enterobacterales</taxon>
        <taxon>Morganellaceae</taxon>
        <taxon>Photorhabdus</taxon>
    </lineage>
</organism>
<evidence type="ECO:0000313" key="2">
    <source>
        <dbReference type="Proteomes" id="UP000093476"/>
    </source>
</evidence>